<reference evidence="1 2" key="1">
    <citation type="submission" date="2020-08" db="EMBL/GenBank/DDBJ databases">
        <title>Cohnella phylogeny.</title>
        <authorList>
            <person name="Dunlap C."/>
        </authorList>
    </citation>
    <scope>NUCLEOTIDE SEQUENCE [LARGE SCALE GENOMIC DNA]</scope>
    <source>
        <strain evidence="1 2">DSM 28246</strain>
    </source>
</reference>
<evidence type="ECO:0000313" key="2">
    <source>
        <dbReference type="Proteomes" id="UP000547209"/>
    </source>
</evidence>
<dbReference type="AlphaFoldDB" id="A0A7X0RKM3"/>
<gene>
    <name evidence="1" type="ORF">H7C19_00975</name>
</gene>
<evidence type="ECO:0000313" key="1">
    <source>
        <dbReference type="EMBL" id="MBB6669254.1"/>
    </source>
</evidence>
<protein>
    <recommendedName>
        <fullName evidence="3">Spore germination protein</fullName>
    </recommendedName>
</protein>
<organism evidence="1 2">
    <name type="scientific">Cohnella nanjingensis</name>
    <dbReference type="NCBI Taxonomy" id="1387779"/>
    <lineage>
        <taxon>Bacteria</taxon>
        <taxon>Bacillati</taxon>
        <taxon>Bacillota</taxon>
        <taxon>Bacilli</taxon>
        <taxon>Bacillales</taxon>
        <taxon>Paenibacillaceae</taxon>
        <taxon>Cohnella</taxon>
    </lineage>
</organism>
<sequence length="77" mass="8025">MAAGAININTLNRGSVVAIGEVAQPGWNQNGKTNFGNGQLFGANVESGFVTTVFDNDVFDNPMNEIEPATAIQGQAL</sequence>
<keyword evidence="2" id="KW-1185">Reference proteome</keyword>
<proteinExistence type="predicted"/>
<evidence type="ECO:0008006" key="3">
    <source>
        <dbReference type="Google" id="ProtNLM"/>
    </source>
</evidence>
<comment type="caution">
    <text evidence="1">The sequence shown here is derived from an EMBL/GenBank/DDBJ whole genome shotgun (WGS) entry which is preliminary data.</text>
</comment>
<name>A0A7X0RKM3_9BACL</name>
<accession>A0A7X0RKM3</accession>
<dbReference type="Proteomes" id="UP000547209">
    <property type="component" value="Unassembled WGS sequence"/>
</dbReference>
<dbReference type="EMBL" id="JACJVP010000001">
    <property type="protein sequence ID" value="MBB6669254.1"/>
    <property type="molecule type" value="Genomic_DNA"/>
</dbReference>